<evidence type="ECO:0000313" key="2">
    <source>
        <dbReference type="Proteomes" id="UP000699975"/>
    </source>
</evidence>
<accession>A0ABS6SM21</accession>
<evidence type="ECO:0000313" key="1">
    <source>
        <dbReference type="EMBL" id="MBV7266080.1"/>
    </source>
</evidence>
<keyword evidence="2" id="KW-1185">Reference proteome</keyword>
<reference evidence="1 2" key="1">
    <citation type="submission" date="2021-04" db="EMBL/GenBank/DDBJ databases">
        <authorList>
            <person name="Pira H."/>
            <person name="Risdian C."/>
            <person name="Wink J."/>
        </authorList>
    </citation>
    <scope>NUCLEOTIDE SEQUENCE [LARGE SCALE GENOMIC DNA]</scope>
    <source>
        <strain evidence="1 2">WH131</strain>
    </source>
</reference>
<evidence type="ECO:0008006" key="3">
    <source>
        <dbReference type="Google" id="ProtNLM"/>
    </source>
</evidence>
<comment type="caution">
    <text evidence="1">The sequence shown here is derived from an EMBL/GenBank/DDBJ whole genome shotgun (WGS) entry which is preliminary data.</text>
</comment>
<dbReference type="Proteomes" id="UP000699975">
    <property type="component" value="Unassembled WGS sequence"/>
</dbReference>
<organism evidence="1 2">
    <name type="scientific">Erythrobacter ani</name>
    <dbReference type="NCBI Taxonomy" id="2827235"/>
    <lineage>
        <taxon>Bacteria</taxon>
        <taxon>Pseudomonadati</taxon>
        <taxon>Pseudomonadota</taxon>
        <taxon>Alphaproteobacteria</taxon>
        <taxon>Sphingomonadales</taxon>
        <taxon>Erythrobacteraceae</taxon>
        <taxon>Erythrobacter/Porphyrobacter group</taxon>
        <taxon>Erythrobacter</taxon>
    </lineage>
</organism>
<dbReference type="RefSeq" id="WP_218316708.1">
    <property type="nucleotide sequence ID" value="NZ_JAGSPB010000002.1"/>
</dbReference>
<proteinExistence type="predicted"/>
<name>A0ABS6SM21_9SPHN</name>
<protein>
    <recommendedName>
        <fullName evidence="3">IrrE N-terminal-like domain-containing protein</fullName>
    </recommendedName>
</protein>
<sequence length="185" mass="20765">MYEASIIQAIEIEDQVDRKDRPLLNAMLLARDLSLASLLRLRALSIASTERSSLTGCTGFAFPQIIQVSARLAFRAEPDEGAGFSRAYRRSAHETAHHWFGHLLGHDILDERAFLVGSLAKYVGFRVMERGFGSAPSIRSVTRNTRDDKFKKLPSLAGAVELARRRPCQTRFTSPSVFMIRSQRN</sequence>
<gene>
    <name evidence="1" type="ORF">KCG45_07810</name>
</gene>
<dbReference type="EMBL" id="JAGSPB010000002">
    <property type="protein sequence ID" value="MBV7266080.1"/>
    <property type="molecule type" value="Genomic_DNA"/>
</dbReference>